<dbReference type="PANTHER" id="PTHR35317">
    <property type="entry name" value="OS04G0629600 PROTEIN"/>
    <property type="match status" value="1"/>
</dbReference>
<evidence type="ECO:0000313" key="2">
    <source>
        <dbReference type="Proteomes" id="UP000187406"/>
    </source>
</evidence>
<dbReference type="EMBL" id="BDDD01001932">
    <property type="protein sequence ID" value="GAV79209.1"/>
    <property type="molecule type" value="Genomic_DNA"/>
</dbReference>
<sequence length="133" mass="15251">SGDTQKKDQKALNAIFQAVEDTIFENISSVETAKEAWDILQKSYKGDNRVKQVRLQTLRGDFESLRMNDSETISAYFDRVQSVVNQLRVNGEKLEDVRVMKKIIRSLTKKFNYVVAAIKGSQDLSTMTIERLM</sequence>
<protein>
    <submittedName>
        <fullName evidence="1">UBN2 domain-containing protein</fullName>
    </submittedName>
</protein>
<keyword evidence="2" id="KW-1185">Reference proteome</keyword>
<feature type="non-terminal residue" evidence="1">
    <location>
        <position position="1"/>
    </location>
</feature>
<dbReference type="PANTHER" id="PTHR35317:SF28">
    <property type="entry name" value="ZINC FINGER, CCHC-TYPE, RIBONUCLEASE H-LIKE DOMAIN, GAG-PRE-INTEGRASE DOMAIN PROTEIN-RELATED"/>
    <property type="match status" value="1"/>
</dbReference>
<reference evidence="2" key="1">
    <citation type="submission" date="2016-04" db="EMBL/GenBank/DDBJ databases">
        <title>Cephalotus genome sequencing.</title>
        <authorList>
            <person name="Fukushima K."/>
            <person name="Hasebe M."/>
            <person name="Fang X."/>
        </authorList>
    </citation>
    <scope>NUCLEOTIDE SEQUENCE [LARGE SCALE GENOMIC DNA]</scope>
    <source>
        <strain evidence="2">cv. St1</strain>
    </source>
</reference>
<feature type="non-terminal residue" evidence="1">
    <location>
        <position position="133"/>
    </location>
</feature>
<proteinExistence type="predicted"/>
<dbReference type="OrthoDB" id="8063676at2759"/>
<accession>A0A1Q3CG59</accession>
<comment type="caution">
    <text evidence="1">The sequence shown here is derived from an EMBL/GenBank/DDBJ whole genome shotgun (WGS) entry which is preliminary data.</text>
</comment>
<organism evidence="1 2">
    <name type="scientific">Cephalotus follicularis</name>
    <name type="common">Albany pitcher plant</name>
    <dbReference type="NCBI Taxonomy" id="3775"/>
    <lineage>
        <taxon>Eukaryota</taxon>
        <taxon>Viridiplantae</taxon>
        <taxon>Streptophyta</taxon>
        <taxon>Embryophyta</taxon>
        <taxon>Tracheophyta</taxon>
        <taxon>Spermatophyta</taxon>
        <taxon>Magnoliopsida</taxon>
        <taxon>eudicotyledons</taxon>
        <taxon>Gunneridae</taxon>
        <taxon>Pentapetalae</taxon>
        <taxon>rosids</taxon>
        <taxon>fabids</taxon>
        <taxon>Oxalidales</taxon>
        <taxon>Cephalotaceae</taxon>
        <taxon>Cephalotus</taxon>
    </lineage>
</organism>
<gene>
    <name evidence="1" type="ORF">CFOL_v3_22674</name>
</gene>
<dbReference type="AlphaFoldDB" id="A0A1Q3CG59"/>
<evidence type="ECO:0000313" key="1">
    <source>
        <dbReference type="EMBL" id="GAV79209.1"/>
    </source>
</evidence>
<dbReference type="Pfam" id="PF14223">
    <property type="entry name" value="Retrotran_gag_2"/>
    <property type="match status" value="1"/>
</dbReference>
<name>A0A1Q3CG59_CEPFO</name>
<dbReference type="Proteomes" id="UP000187406">
    <property type="component" value="Unassembled WGS sequence"/>
</dbReference>
<dbReference type="InParanoid" id="A0A1Q3CG59"/>